<feature type="chain" id="PRO_5031101169" description="Cytochrome c domain-containing protein" evidence="1">
    <location>
        <begin position="18"/>
        <end position="113"/>
    </location>
</feature>
<keyword evidence="3" id="KW-1185">Reference proteome</keyword>
<evidence type="ECO:0000256" key="1">
    <source>
        <dbReference type="SAM" id="SignalP"/>
    </source>
</evidence>
<dbReference type="Proteomes" id="UP000585050">
    <property type="component" value="Unassembled WGS sequence"/>
</dbReference>
<accession>A0A7X8XVW8</accession>
<evidence type="ECO:0000313" key="2">
    <source>
        <dbReference type="EMBL" id="NLR91743.1"/>
    </source>
</evidence>
<dbReference type="GO" id="GO:0009055">
    <property type="term" value="F:electron transfer activity"/>
    <property type="evidence" value="ECO:0007669"/>
    <property type="project" value="InterPro"/>
</dbReference>
<sequence length="113" mass="13089">MKIFFLLSFGALSFLFASDLENNWSRLSHKSIPSSESNSLKEKAFEVLNTKCNVCHVKKNRRKIFTPDNMDRFGPQINTQVFIKKRMPKGNSISLSSTEYKTLKNWLNTLQLN</sequence>
<organism evidence="2 3">
    <name type="scientific">Flammeovirga agarivorans</name>
    <dbReference type="NCBI Taxonomy" id="2726742"/>
    <lineage>
        <taxon>Bacteria</taxon>
        <taxon>Pseudomonadati</taxon>
        <taxon>Bacteroidota</taxon>
        <taxon>Cytophagia</taxon>
        <taxon>Cytophagales</taxon>
        <taxon>Flammeovirgaceae</taxon>
        <taxon>Flammeovirga</taxon>
    </lineage>
</organism>
<protein>
    <recommendedName>
        <fullName evidence="4">Cytochrome c domain-containing protein</fullName>
    </recommendedName>
</protein>
<proteinExistence type="predicted"/>
<reference evidence="2 3" key="1">
    <citation type="submission" date="2020-04" db="EMBL/GenBank/DDBJ databases">
        <title>Flammeovirga sp. SR4, a novel species isolated from seawater.</title>
        <authorList>
            <person name="Wang X."/>
        </authorList>
    </citation>
    <scope>NUCLEOTIDE SEQUENCE [LARGE SCALE GENOMIC DNA]</scope>
    <source>
        <strain evidence="2 3">SR4</strain>
    </source>
</reference>
<keyword evidence="1" id="KW-0732">Signal</keyword>
<name>A0A7X8XVW8_9BACT</name>
<feature type="signal peptide" evidence="1">
    <location>
        <begin position="1"/>
        <end position="17"/>
    </location>
</feature>
<dbReference type="GO" id="GO:0020037">
    <property type="term" value="F:heme binding"/>
    <property type="evidence" value="ECO:0007669"/>
    <property type="project" value="InterPro"/>
</dbReference>
<dbReference type="InterPro" id="IPR036909">
    <property type="entry name" value="Cyt_c-like_dom_sf"/>
</dbReference>
<comment type="caution">
    <text evidence="2">The sequence shown here is derived from an EMBL/GenBank/DDBJ whole genome shotgun (WGS) entry which is preliminary data.</text>
</comment>
<evidence type="ECO:0000313" key="3">
    <source>
        <dbReference type="Proteomes" id="UP000585050"/>
    </source>
</evidence>
<gene>
    <name evidence="2" type="ORF">HGP29_11025</name>
</gene>
<dbReference type="SUPFAM" id="SSF46626">
    <property type="entry name" value="Cytochrome c"/>
    <property type="match status" value="1"/>
</dbReference>
<dbReference type="EMBL" id="JABAIL010000003">
    <property type="protein sequence ID" value="NLR91743.1"/>
    <property type="molecule type" value="Genomic_DNA"/>
</dbReference>
<evidence type="ECO:0008006" key="4">
    <source>
        <dbReference type="Google" id="ProtNLM"/>
    </source>
</evidence>
<dbReference type="AlphaFoldDB" id="A0A7X8XVW8"/>
<dbReference type="RefSeq" id="WP_168882458.1">
    <property type="nucleotide sequence ID" value="NZ_JABAIL010000003.1"/>
</dbReference>